<organism evidence="2">
    <name type="scientific">Anguilla anguilla</name>
    <name type="common">European freshwater eel</name>
    <name type="synonym">Muraena anguilla</name>
    <dbReference type="NCBI Taxonomy" id="7936"/>
    <lineage>
        <taxon>Eukaryota</taxon>
        <taxon>Metazoa</taxon>
        <taxon>Chordata</taxon>
        <taxon>Craniata</taxon>
        <taxon>Vertebrata</taxon>
        <taxon>Euteleostomi</taxon>
        <taxon>Actinopterygii</taxon>
        <taxon>Neopterygii</taxon>
        <taxon>Teleostei</taxon>
        <taxon>Anguilliformes</taxon>
        <taxon>Anguillidae</taxon>
        <taxon>Anguilla</taxon>
    </lineage>
</organism>
<dbReference type="EMBL" id="GBXM01081587">
    <property type="protein sequence ID" value="JAH26990.1"/>
    <property type="molecule type" value="Transcribed_RNA"/>
</dbReference>
<sequence>MTPLQSAPTHTHTHTEHIQRHGFSVTITTLPALSGL</sequence>
<name>A0A0E9RET6_ANGAN</name>
<evidence type="ECO:0000313" key="2">
    <source>
        <dbReference type="EMBL" id="JAH26990.1"/>
    </source>
</evidence>
<proteinExistence type="predicted"/>
<reference evidence="2" key="2">
    <citation type="journal article" date="2015" name="Fish Shellfish Immunol.">
        <title>Early steps in the European eel (Anguilla anguilla)-Vibrio vulnificus interaction in the gills: Role of the RtxA13 toxin.</title>
        <authorList>
            <person name="Callol A."/>
            <person name="Pajuelo D."/>
            <person name="Ebbesson L."/>
            <person name="Teles M."/>
            <person name="MacKenzie S."/>
            <person name="Amaro C."/>
        </authorList>
    </citation>
    <scope>NUCLEOTIDE SEQUENCE</scope>
</reference>
<dbReference type="AlphaFoldDB" id="A0A0E9RET6"/>
<feature type="region of interest" description="Disordered" evidence="1">
    <location>
        <begin position="1"/>
        <end position="21"/>
    </location>
</feature>
<accession>A0A0E9RET6</accession>
<protein>
    <submittedName>
        <fullName evidence="2">Uncharacterized protein</fullName>
    </submittedName>
</protein>
<reference evidence="2" key="1">
    <citation type="submission" date="2014-11" db="EMBL/GenBank/DDBJ databases">
        <authorList>
            <person name="Amaro Gonzalez C."/>
        </authorList>
    </citation>
    <scope>NUCLEOTIDE SEQUENCE</scope>
</reference>
<feature type="compositionally biased region" description="Polar residues" evidence="1">
    <location>
        <begin position="1"/>
        <end position="10"/>
    </location>
</feature>
<evidence type="ECO:0000256" key="1">
    <source>
        <dbReference type="SAM" id="MobiDB-lite"/>
    </source>
</evidence>